<dbReference type="InterPro" id="IPR011642">
    <property type="entry name" value="Gate_dom"/>
</dbReference>
<dbReference type="Proteomes" id="UP000626244">
    <property type="component" value="Unassembled WGS sequence"/>
</dbReference>
<evidence type="ECO:0000313" key="4">
    <source>
        <dbReference type="Proteomes" id="UP000626244"/>
    </source>
</evidence>
<protein>
    <submittedName>
        <fullName evidence="3">Spore maturation protein A</fullName>
    </submittedName>
</protein>
<feature type="transmembrane region" description="Helical" evidence="1">
    <location>
        <begin position="133"/>
        <end position="153"/>
    </location>
</feature>
<feature type="transmembrane region" description="Helical" evidence="1">
    <location>
        <begin position="37"/>
        <end position="54"/>
    </location>
</feature>
<keyword evidence="1" id="KW-0472">Membrane</keyword>
<name>A0A8J3AK60_9BACI</name>
<evidence type="ECO:0000313" key="3">
    <source>
        <dbReference type="EMBL" id="GGI12146.1"/>
    </source>
</evidence>
<accession>A0A8J3AK60</accession>
<feature type="domain" description="Nucleoside transporter/FeoB GTPase Gate" evidence="2">
    <location>
        <begin position="42"/>
        <end position="153"/>
    </location>
</feature>
<dbReference type="EMBL" id="BMHB01000001">
    <property type="protein sequence ID" value="GGI12146.1"/>
    <property type="molecule type" value="Genomic_DNA"/>
</dbReference>
<feature type="transmembrane region" description="Helical" evidence="1">
    <location>
        <begin position="165"/>
        <end position="187"/>
    </location>
</feature>
<keyword evidence="1" id="KW-0812">Transmembrane</keyword>
<gene>
    <name evidence="3" type="ORF">GCM10007380_11400</name>
</gene>
<dbReference type="OrthoDB" id="9782481at2"/>
<comment type="caution">
    <text evidence="3">The sequence shown here is derived from an EMBL/GenBank/DDBJ whole genome shotgun (WGS) entry which is preliminary data.</text>
</comment>
<dbReference type="Pfam" id="PF07670">
    <property type="entry name" value="Gate"/>
    <property type="match status" value="1"/>
</dbReference>
<dbReference type="RefSeq" id="WP_087999356.1">
    <property type="nucleotide sequence ID" value="NZ_BMHB01000001.1"/>
</dbReference>
<feature type="transmembrane region" description="Helical" evidence="1">
    <location>
        <begin position="88"/>
        <end position="112"/>
    </location>
</feature>
<sequence length="197" mass="21658">MVNIIWVALTIIGFVFAMINGTIEEVNKAVFDGGKQAITICIGLVSVLVFWLGLMRIAEESGLLKILSKLFQPFLTFLFPRIPKDHPALGYIMSNMVANLFGLGNAATPLGIKAMEQLKVLNKNSQEVSDDMITFLTLNTCAITLIPTTVIGIRMSYHSANPTEIVGVTILAQVVSFIGGLLINSFFARRRNRKGRR</sequence>
<reference evidence="4" key="1">
    <citation type="journal article" date="2019" name="Int. J. Syst. Evol. Microbiol.">
        <title>The Global Catalogue of Microorganisms (GCM) 10K type strain sequencing project: providing services to taxonomists for standard genome sequencing and annotation.</title>
        <authorList>
            <consortium name="The Broad Institute Genomics Platform"/>
            <consortium name="The Broad Institute Genome Sequencing Center for Infectious Disease"/>
            <person name="Wu L."/>
            <person name="Ma J."/>
        </authorList>
    </citation>
    <scope>NUCLEOTIDE SEQUENCE [LARGE SCALE GENOMIC DNA]</scope>
    <source>
        <strain evidence="4">CGMCC 1.14993</strain>
    </source>
</reference>
<organism evidence="3 4">
    <name type="scientific">Gottfriedia solisilvae</name>
    <dbReference type="NCBI Taxonomy" id="1516104"/>
    <lineage>
        <taxon>Bacteria</taxon>
        <taxon>Bacillati</taxon>
        <taxon>Bacillota</taxon>
        <taxon>Bacilli</taxon>
        <taxon>Bacillales</taxon>
        <taxon>Bacillaceae</taxon>
        <taxon>Gottfriedia</taxon>
    </lineage>
</organism>
<evidence type="ECO:0000259" key="2">
    <source>
        <dbReference type="Pfam" id="PF07670"/>
    </source>
</evidence>
<keyword evidence="1" id="KW-1133">Transmembrane helix</keyword>
<keyword evidence="4" id="KW-1185">Reference proteome</keyword>
<dbReference type="AlphaFoldDB" id="A0A8J3AK60"/>
<evidence type="ECO:0000256" key="1">
    <source>
        <dbReference type="SAM" id="Phobius"/>
    </source>
</evidence>
<proteinExistence type="predicted"/>